<reference evidence="6 7" key="1">
    <citation type="submission" date="2022-08" db="EMBL/GenBank/DDBJ databases">
        <title>Proteogenomics of the novel Dehalobacterium formicoaceticum strain EZ94 highlights a key role of methyltransferases during anaerobic dichloromethane degradation.</title>
        <authorList>
            <person name="Wasmund K."/>
        </authorList>
    </citation>
    <scope>NUCLEOTIDE SEQUENCE [LARGE SCALE GENOMIC DNA]</scope>
    <source>
        <strain evidence="6 7">EZ94</strain>
    </source>
</reference>
<comment type="caution">
    <text evidence="6">The sequence shown here is derived from an EMBL/GenBank/DDBJ whole genome shotgun (WGS) entry which is preliminary data.</text>
</comment>
<organism evidence="6 7">
    <name type="scientific">Dehalobacterium formicoaceticum</name>
    <dbReference type="NCBI Taxonomy" id="51515"/>
    <lineage>
        <taxon>Bacteria</taxon>
        <taxon>Bacillati</taxon>
        <taxon>Bacillota</taxon>
        <taxon>Clostridia</taxon>
        <taxon>Eubacteriales</taxon>
        <taxon>Peptococcaceae</taxon>
        <taxon>Dehalobacterium</taxon>
    </lineage>
</organism>
<keyword evidence="2 4" id="KW-0648">Protein biosynthesis</keyword>
<dbReference type="InterPro" id="IPR036754">
    <property type="entry name" value="YbaK/aa-tRNA-synt-asso_dom_sf"/>
</dbReference>
<dbReference type="Gene3D" id="3.90.960.10">
    <property type="entry name" value="YbaK/aminoacyl-tRNA synthetase-associated domain"/>
    <property type="match status" value="1"/>
</dbReference>
<dbReference type="PANTHER" id="PTHR30411">
    <property type="entry name" value="CYTOPLASMIC PROTEIN"/>
    <property type="match status" value="1"/>
</dbReference>
<sequence length="158" mass="17063">MAQAKTNAMRILDQNGIPYQGMSYDSRDGKVDGISVAQKIGRDPKMVYKTLVTEGHSKNIYVFIIPVAGELDLKKAAAAAGEKKIEMIPVKDIQKLTGYIRGGCSPIGMKKSYPTFLAREAMDLGEIIVSGGKIGFQIQLPVSELQKATGAAMSELLK</sequence>
<protein>
    <recommendedName>
        <fullName evidence="4">Cys-tRNA(Pro)/Cys-tRNA(Cys) deacylase</fullName>
        <ecNumber evidence="4">4.2.-.-</ecNumber>
    </recommendedName>
</protein>
<evidence type="ECO:0000256" key="1">
    <source>
        <dbReference type="ARBA" id="ARBA00009798"/>
    </source>
</evidence>
<name>A0ABT1Y3M7_9FIRM</name>
<evidence type="ECO:0000259" key="5">
    <source>
        <dbReference type="Pfam" id="PF04073"/>
    </source>
</evidence>
<dbReference type="PIRSF" id="PIRSF006181">
    <property type="entry name" value="EbsC_YbaK"/>
    <property type="match status" value="1"/>
</dbReference>
<feature type="domain" description="YbaK/aminoacyl-tRNA synthetase-associated" evidence="5">
    <location>
        <begin position="36"/>
        <end position="147"/>
    </location>
</feature>
<dbReference type="EMBL" id="JANPWE010000003">
    <property type="protein sequence ID" value="MCR6545480.1"/>
    <property type="molecule type" value="Genomic_DNA"/>
</dbReference>
<dbReference type="NCBIfam" id="TIGR00011">
    <property type="entry name" value="YbaK_EbsC"/>
    <property type="match status" value="1"/>
</dbReference>
<evidence type="ECO:0000256" key="3">
    <source>
        <dbReference type="ARBA" id="ARBA00023239"/>
    </source>
</evidence>
<dbReference type="InterPro" id="IPR007214">
    <property type="entry name" value="YbaK/aa-tRNA-synth-assoc-dom"/>
</dbReference>
<keyword evidence="3 4" id="KW-0456">Lyase</keyword>
<evidence type="ECO:0000313" key="6">
    <source>
        <dbReference type="EMBL" id="MCR6545480.1"/>
    </source>
</evidence>
<dbReference type="EC" id="4.2.-.-" evidence="4"/>
<dbReference type="Pfam" id="PF04073">
    <property type="entry name" value="tRNA_edit"/>
    <property type="match status" value="1"/>
</dbReference>
<keyword evidence="7" id="KW-1185">Reference proteome</keyword>
<evidence type="ECO:0000256" key="2">
    <source>
        <dbReference type="ARBA" id="ARBA00022917"/>
    </source>
</evidence>
<gene>
    <name evidence="6" type="primary">ybaK</name>
    <name evidence="6" type="ORF">NVS47_08110</name>
</gene>
<dbReference type="Proteomes" id="UP001524944">
    <property type="component" value="Unassembled WGS sequence"/>
</dbReference>
<comment type="similarity">
    <text evidence="1 4">Belongs to the prolyl-tRNA editing family. YbaK/EbsC subfamily.</text>
</comment>
<dbReference type="PANTHER" id="PTHR30411:SF0">
    <property type="entry name" value="CYS-TRNA(PRO)_CYS-TRNA(CYS) DEACYLASE YBAK"/>
    <property type="match status" value="1"/>
</dbReference>
<proteinExistence type="inferred from homology"/>
<dbReference type="SUPFAM" id="SSF55826">
    <property type="entry name" value="YbaK/ProRS associated domain"/>
    <property type="match status" value="1"/>
</dbReference>
<dbReference type="InterPro" id="IPR004369">
    <property type="entry name" value="Prolyl-tRNA_editing_YbaK/EbsC"/>
</dbReference>
<evidence type="ECO:0000256" key="4">
    <source>
        <dbReference type="PIRNR" id="PIRNR006181"/>
    </source>
</evidence>
<dbReference type="RefSeq" id="WP_089612501.1">
    <property type="nucleotide sequence ID" value="NZ_CP022121.1"/>
</dbReference>
<accession>A0ABT1Y3M7</accession>
<dbReference type="CDD" id="cd00002">
    <property type="entry name" value="YbaK_deacylase"/>
    <property type="match status" value="1"/>
</dbReference>
<evidence type="ECO:0000313" key="7">
    <source>
        <dbReference type="Proteomes" id="UP001524944"/>
    </source>
</evidence>